<dbReference type="InterPro" id="IPR050187">
    <property type="entry name" value="Lipid_Phosphate_FormReg"/>
</dbReference>
<name>A0A949JDE1_9ACTN</name>
<keyword evidence="3" id="KW-0808">Transferase</keyword>
<dbReference type="Gene3D" id="2.60.200.40">
    <property type="match status" value="1"/>
</dbReference>
<evidence type="ECO:0000256" key="7">
    <source>
        <dbReference type="ARBA" id="ARBA00023209"/>
    </source>
</evidence>
<dbReference type="GO" id="GO:0004143">
    <property type="term" value="F:ATP-dependent diacylglycerol kinase activity"/>
    <property type="evidence" value="ECO:0007669"/>
    <property type="project" value="TreeGrafter"/>
</dbReference>
<dbReference type="RefSeq" id="WP_211040932.1">
    <property type="nucleotide sequence ID" value="NZ_JAELVF020000001.1"/>
</dbReference>
<evidence type="ECO:0000256" key="3">
    <source>
        <dbReference type="ARBA" id="ARBA00022679"/>
    </source>
</evidence>
<evidence type="ECO:0000313" key="11">
    <source>
        <dbReference type="EMBL" id="MBU7597851.1"/>
    </source>
</evidence>
<comment type="similarity">
    <text evidence="2">Belongs to the diacylglycerol/lipid kinase family.</text>
</comment>
<evidence type="ECO:0000256" key="4">
    <source>
        <dbReference type="ARBA" id="ARBA00022741"/>
    </source>
</evidence>
<organism evidence="11 12">
    <name type="scientific">Streptomyces tardus</name>
    <dbReference type="NCBI Taxonomy" id="2780544"/>
    <lineage>
        <taxon>Bacteria</taxon>
        <taxon>Bacillati</taxon>
        <taxon>Actinomycetota</taxon>
        <taxon>Actinomycetes</taxon>
        <taxon>Kitasatosporales</taxon>
        <taxon>Streptomycetaceae</taxon>
        <taxon>Streptomyces</taxon>
    </lineage>
</organism>
<reference evidence="11" key="1">
    <citation type="submission" date="2021-06" db="EMBL/GenBank/DDBJ databases">
        <title>Sequencing of actinobacteria type strains.</title>
        <authorList>
            <person name="Nguyen G.-S."/>
            <person name="Wentzel A."/>
        </authorList>
    </citation>
    <scope>NUCLEOTIDE SEQUENCE</scope>
    <source>
        <strain evidence="11">P38-E01</strain>
    </source>
</reference>
<comment type="cofactor">
    <cofactor evidence="1">
        <name>Mg(2+)</name>
        <dbReference type="ChEBI" id="CHEBI:18420"/>
    </cofactor>
</comment>
<dbReference type="Pfam" id="PF00781">
    <property type="entry name" value="DAGK_cat"/>
    <property type="match status" value="1"/>
</dbReference>
<dbReference type="GO" id="GO:0008654">
    <property type="term" value="P:phospholipid biosynthetic process"/>
    <property type="evidence" value="ECO:0007669"/>
    <property type="project" value="UniProtKB-KW"/>
</dbReference>
<gene>
    <name evidence="11" type="ORF">JGS22_009530</name>
</gene>
<evidence type="ECO:0000256" key="8">
    <source>
        <dbReference type="ARBA" id="ARBA00023264"/>
    </source>
</evidence>
<dbReference type="Pfam" id="PF19279">
    <property type="entry name" value="YegS_C"/>
    <property type="match status" value="1"/>
</dbReference>
<feature type="region of interest" description="Disordered" evidence="9">
    <location>
        <begin position="1"/>
        <end position="28"/>
    </location>
</feature>
<dbReference type="Gene3D" id="3.40.50.10330">
    <property type="entry name" value="Probable inorganic polyphosphate/atp-NAD kinase, domain 1"/>
    <property type="match status" value="1"/>
</dbReference>
<keyword evidence="6" id="KW-0067">ATP-binding</keyword>
<dbReference type="PANTHER" id="PTHR12358">
    <property type="entry name" value="SPHINGOSINE KINASE"/>
    <property type="match status" value="1"/>
</dbReference>
<evidence type="ECO:0000256" key="2">
    <source>
        <dbReference type="ARBA" id="ARBA00005983"/>
    </source>
</evidence>
<keyword evidence="12" id="KW-1185">Reference proteome</keyword>
<proteinExistence type="inferred from homology"/>
<dbReference type="GO" id="GO:0005524">
    <property type="term" value="F:ATP binding"/>
    <property type="evidence" value="ECO:0007669"/>
    <property type="project" value="UniProtKB-KW"/>
</dbReference>
<evidence type="ECO:0000313" key="12">
    <source>
        <dbReference type="Proteomes" id="UP000694501"/>
    </source>
</evidence>
<accession>A0A949JDE1</accession>
<evidence type="ECO:0000256" key="6">
    <source>
        <dbReference type="ARBA" id="ARBA00022840"/>
    </source>
</evidence>
<keyword evidence="7" id="KW-0444">Lipid biosynthesis</keyword>
<dbReference type="SUPFAM" id="SSF111331">
    <property type="entry name" value="NAD kinase/diacylglycerol kinase-like"/>
    <property type="match status" value="1"/>
</dbReference>
<dbReference type="PANTHER" id="PTHR12358:SF106">
    <property type="entry name" value="LIPID KINASE YEGS"/>
    <property type="match status" value="1"/>
</dbReference>
<dbReference type="EMBL" id="JAELVF020000001">
    <property type="protein sequence ID" value="MBU7597851.1"/>
    <property type="molecule type" value="Genomic_DNA"/>
</dbReference>
<dbReference type="SMART" id="SM00046">
    <property type="entry name" value="DAGKc"/>
    <property type="match status" value="1"/>
</dbReference>
<dbReference type="InterPro" id="IPR017438">
    <property type="entry name" value="ATP-NAD_kinase_N"/>
</dbReference>
<feature type="region of interest" description="Disordered" evidence="9">
    <location>
        <begin position="88"/>
        <end position="110"/>
    </location>
</feature>
<keyword evidence="4" id="KW-0547">Nucleotide-binding</keyword>
<comment type="caution">
    <text evidence="11">The sequence shown here is derived from an EMBL/GenBank/DDBJ whole genome shotgun (WGS) entry which is preliminary data.</text>
</comment>
<sequence length="360" mass="37877">MDTTATQPGPAPAALSPSAAAYSGSPGARPTRALIVANPASGSHSETLLREVRDLCAARLDAVEVHLTTARRDATDAVGRALRRPYAPHAPEVVRSNGTAERSDGTAVPSTEVRPDLVVAVGGDGTVREVVQGMADAPAPAALALVPGGTGNSGYRMIWGDRPWADALTALLLHPGDRARLRRLDLALLRETAQLVFLGACSGVIAEALPIARTIPLHGRARYAEAFARAADAHRPYPGRVTVDGEVVHEGPTVLANVGGGRYRGGQYLVLPHSEPDDGLLDVCVIGGSVAASRVPELTRTAAHLELPDTVYARGRTIVVERLDGERLPLEHDGEYQDTLGDRATLEVRAGALWTWCPTS</sequence>
<evidence type="ECO:0000256" key="9">
    <source>
        <dbReference type="SAM" id="MobiDB-lite"/>
    </source>
</evidence>
<protein>
    <submittedName>
        <fullName evidence="11">NAD(+)/NADH kinase</fullName>
    </submittedName>
</protein>
<evidence type="ECO:0000256" key="1">
    <source>
        <dbReference type="ARBA" id="ARBA00001946"/>
    </source>
</evidence>
<dbReference type="AlphaFoldDB" id="A0A949JDE1"/>
<evidence type="ECO:0000259" key="10">
    <source>
        <dbReference type="PROSITE" id="PS50146"/>
    </source>
</evidence>
<keyword evidence="8" id="KW-1208">Phospholipid metabolism</keyword>
<dbReference type="InterPro" id="IPR016064">
    <property type="entry name" value="NAD/diacylglycerol_kinase_sf"/>
</dbReference>
<dbReference type="GO" id="GO:0005886">
    <property type="term" value="C:plasma membrane"/>
    <property type="evidence" value="ECO:0007669"/>
    <property type="project" value="TreeGrafter"/>
</dbReference>
<feature type="domain" description="DAGKc" evidence="10">
    <location>
        <begin position="28"/>
        <end position="192"/>
    </location>
</feature>
<evidence type="ECO:0000256" key="5">
    <source>
        <dbReference type="ARBA" id="ARBA00022777"/>
    </source>
</evidence>
<dbReference type="PROSITE" id="PS50146">
    <property type="entry name" value="DAGK"/>
    <property type="match status" value="1"/>
</dbReference>
<keyword evidence="5 11" id="KW-0418">Kinase</keyword>
<dbReference type="InterPro" id="IPR001206">
    <property type="entry name" value="Diacylglycerol_kinase_cat_dom"/>
</dbReference>
<keyword evidence="7" id="KW-0443">Lipid metabolism</keyword>
<dbReference type="Proteomes" id="UP000694501">
    <property type="component" value="Unassembled WGS sequence"/>
</dbReference>
<keyword evidence="7" id="KW-0594">Phospholipid biosynthesis</keyword>
<dbReference type="InterPro" id="IPR045540">
    <property type="entry name" value="YegS/DAGK_C"/>
</dbReference>